<dbReference type="RefSeq" id="WP_013041924.1">
    <property type="nucleotide sequence ID" value="NC_014008.1"/>
</dbReference>
<protein>
    <submittedName>
        <fullName evidence="1">Uncharacterized protein</fullName>
    </submittedName>
</protein>
<dbReference type="KEGG" id="caa:Caka_0171"/>
<reference evidence="1 2" key="1">
    <citation type="journal article" date="2010" name="Stand. Genomic Sci.">
        <title>Complete genome sequence of Coraliomargarita akajimensis type strain (04OKA010-24).</title>
        <authorList>
            <person name="Mavromatis K."/>
            <person name="Abt B."/>
            <person name="Brambilla E."/>
            <person name="Lapidus A."/>
            <person name="Copeland A."/>
            <person name="Deshpande S."/>
            <person name="Nolan M."/>
            <person name="Lucas S."/>
            <person name="Tice H."/>
            <person name="Cheng J.F."/>
            <person name="Han C."/>
            <person name="Detter J.C."/>
            <person name="Woyke T."/>
            <person name="Goodwin L."/>
            <person name="Pitluck S."/>
            <person name="Held B."/>
            <person name="Brettin T."/>
            <person name="Tapia R."/>
            <person name="Ivanova N."/>
            <person name="Mikhailova N."/>
            <person name="Pati A."/>
            <person name="Liolios K."/>
            <person name="Chen A."/>
            <person name="Palaniappan K."/>
            <person name="Land M."/>
            <person name="Hauser L."/>
            <person name="Chang Y.J."/>
            <person name="Jeffries C.D."/>
            <person name="Rohde M."/>
            <person name="Goker M."/>
            <person name="Bristow J."/>
            <person name="Eisen J.A."/>
            <person name="Markowitz V."/>
            <person name="Hugenholtz P."/>
            <person name="Klenk H.P."/>
            <person name="Kyrpides N.C."/>
        </authorList>
    </citation>
    <scope>NUCLEOTIDE SEQUENCE [LARGE SCALE GENOMIC DNA]</scope>
    <source>
        <strain evidence="2">DSM 45221 / IAM 15411 / JCM 23193 / KCTC 12865</strain>
    </source>
</reference>
<accession>D5ELM3</accession>
<evidence type="ECO:0000313" key="2">
    <source>
        <dbReference type="Proteomes" id="UP000000925"/>
    </source>
</evidence>
<organism evidence="1 2">
    <name type="scientific">Coraliomargarita akajimensis (strain DSM 45221 / IAM 15411 / JCM 23193 / KCTC 12865 / 04OKA010-24)</name>
    <dbReference type="NCBI Taxonomy" id="583355"/>
    <lineage>
        <taxon>Bacteria</taxon>
        <taxon>Pseudomonadati</taxon>
        <taxon>Verrucomicrobiota</taxon>
        <taxon>Opitutia</taxon>
        <taxon>Puniceicoccales</taxon>
        <taxon>Coraliomargaritaceae</taxon>
        <taxon>Coraliomargarita</taxon>
    </lineage>
</organism>
<name>D5ELM3_CORAD</name>
<dbReference type="EMBL" id="CP001998">
    <property type="protein sequence ID" value="ADE53198.1"/>
    <property type="molecule type" value="Genomic_DNA"/>
</dbReference>
<dbReference type="AlphaFoldDB" id="D5ELM3"/>
<gene>
    <name evidence="1" type="ordered locus">Caka_0171</name>
</gene>
<dbReference type="HOGENOM" id="CLU_1522679_0_0_0"/>
<keyword evidence="2" id="KW-1185">Reference proteome</keyword>
<dbReference type="Proteomes" id="UP000000925">
    <property type="component" value="Chromosome"/>
</dbReference>
<evidence type="ECO:0000313" key="1">
    <source>
        <dbReference type="EMBL" id="ADE53198.1"/>
    </source>
</evidence>
<sequence>MSKELAYEFGEAGFERMRFGRPIPSGCYSIGLAEVLPLLIRVADKSKLSVNGLSDSLITEIINVCARARIELVRDVNLEDCVVVSLNKRILRLSGIQPCGLRDLIFSSCLFRTYAYMGHPEYYNLGDLIAETWVMLADELPQSLTYSTAAELRSMVNHGYLHRNLGGSADIHFHAA</sequence>
<proteinExistence type="predicted"/>